<keyword evidence="3" id="KW-1185">Reference proteome</keyword>
<proteinExistence type="predicted"/>
<sequence length="152" mass="17082">MPVDTDLINWNKENSWPQSLSSSFNSSKTENFHLISAARKKICPPAEVGNNQLMNGLLDFCSRWNVKQNHTKPAENASSSSSVHSFSNSEINASRKKDVMRVVLGKLDNLTHATSDEKPKIFEGEIECEKKQMEGAFTEAEEFHQKLNLISV</sequence>
<organism evidence="2 3">
    <name type="scientific">Heterodera trifolii</name>
    <dbReference type="NCBI Taxonomy" id="157864"/>
    <lineage>
        <taxon>Eukaryota</taxon>
        <taxon>Metazoa</taxon>
        <taxon>Ecdysozoa</taxon>
        <taxon>Nematoda</taxon>
        <taxon>Chromadorea</taxon>
        <taxon>Rhabditida</taxon>
        <taxon>Tylenchina</taxon>
        <taxon>Tylenchomorpha</taxon>
        <taxon>Tylenchoidea</taxon>
        <taxon>Heteroderidae</taxon>
        <taxon>Heteroderinae</taxon>
        <taxon>Heterodera</taxon>
    </lineage>
</organism>
<accession>A0ABD2JDM4</accession>
<gene>
    <name evidence="2" type="ORF">niasHT_023262</name>
</gene>
<dbReference type="EMBL" id="JBICBT010000998">
    <property type="protein sequence ID" value="KAL3088644.1"/>
    <property type="molecule type" value="Genomic_DNA"/>
</dbReference>
<name>A0ABD2JDM4_9BILA</name>
<evidence type="ECO:0000313" key="3">
    <source>
        <dbReference type="Proteomes" id="UP001620626"/>
    </source>
</evidence>
<dbReference type="Proteomes" id="UP001620626">
    <property type="component" value="Unassembled WGS sequence"/>
</dbReference>
<dbReference type="AlphaFoldDB" id="A0ABD2JDM4"/>
<feature type="compositionally biased region" description="Low complexity" evidence="1">
    <location>
        <begin position="78"/>
        <end position="89"/>
    </location>
</feature>
<comment type="caution">
    <text evidence="2">The sequence shown here is derived from an EMBL/GenBank/DDBJ whole genome shotgun (WGS) entry which is preliminary data.</text>
</comment>
<protein>
    <submittedName>
        <fullName evidence="2">Uncharacterized protein</fullName>
    </submittedName>
</protein>
<evidence type="ECO:0000256" key="1">
    <source>
        <dbReference type="SAM" id="MobiDB-lite"/>
    </source>
</evidence>
<feature type="region of interest" description="Disordered" evidence="1">
    <location>
        <begin position="69"/>
        <end position="91"/>
    </location>
</feature>
<reference evidence="2 3" key="1">
    <citation type="submission" date="2024-10" db="EMBL/GenBank/DDBJ databases">
        <authorList>
            <person name="Kim D."/>
        </authorList>
    </citation>
    <scope>NUCLEOTIDE SEQUENCE [LARGE SCALE GENOMIC DNA]</scope>
    <source>
        <strain evidence="2">BH-2024</strain>
    </source>
</reference>
<evidence type="ECO:0000313" key="2">
    <source>
        <dbReference type="EMBL" id="KAL3088644.1"/>
    </source>
</evidence>